<dbReference type="Proteomes" id="UP001156694">
    <property type="component" value="Unassembled WGS sequence"/>
</dbReference>
<keyword evidence="3" id="KW-1185">Reference proteome</keyword>
<dbReference type="Gene3D" id="3.40.50.1820">
    <property type="entry name" value="alpha/beta hydrolase"/>
    <property type="match status" value="1"/>
</dbReference>
<dbReference type="RefSeq" id="WP_284376778.1">
    <property type="nucleotide sequence ID" value="NZ_BSNN01000002.1"/>
</dbReference>
<dbReference type="InterPro" id="IPR050955">
    <property type="entry name" value="Plant_Biomass_Hydrol_Est"/>
</dbReference>
<keyword evidence="1" id="KW-0732">Signal</keyword>
<sequence>MRFLISILTFLFIANPVFAERFQGRIIEIVDGRADPSKPAPVVIALHPFLGTAASMRKSTGFDILAKRNGIVAVFATGLKRKWNDGRNSRPAPDDVKYLSNLIGNLVLTRNVDPKRVFLAGHSNGGGMAMRMACDRPDLIAGISVAATKLAANYTCANGKSVPAIFFYGTEDTISPHAGRPAGRLGETISATATIANWAKRNKCGNAHAPQVVDRHNDGTKAEIYQYSRCRKALTYVEIEGHGHGWPGGAGQGTRLQGPASKEINATSMTWRFFNGR</sequence>
<gene>
    <name evidence="2" type="ORF">GCM10007939_10880</name>
</gene>
<comment type="caution">
    <text evidence="2">The sequence shown here is derived from an EMBL/GenBank/DDBJ whole genome shotgun (WGS) entry which is preliminary data.</text>
</comment>
<name>A0ABQ5VTP1_9RHOB</name>
<dbReference type="PANTHER" id="PTHR43037">
    <property type="entry name" value="UNNAMED PRODUCT-RELATED"/>
    <property type="match status" value="1"/>
</dbReference>
<organism evidence="2 3">
    <name type="scientific">Amylibacter marinus</name>
    <dbReference type="NCBI Taxonomy" id="1475483"/>
    <lineage>
        <taxon>Bacteria</taxon>
        <taxon>Pseudomonadati</taxon>
        <taxon>Pseudomonadota</taxon>
        <taxon>Alphaproteobacteria</taxon>
        <taxon>Rhodobacterales</taxon>
        <taxon>Paracoccaceae</taxon>
        <taxon>Amylibacter</taxon>
    </lineage>
</organism>
<protein>
    <recommendedName>
        <fullName evidence="4">Polyhydroxybutyrate depolymerase</fullName>
    </recommendedName>
</protein>
<dbReference type="InterPro" id="IPR029058">
    <property type="entry name" value="AB_hydrolase_fold"/>
</dbReference>
<accession>A0ABQ5VTP1</accession>
<evidence type="ECO:0000313" key="2">
    <source>
        <dbReference type="EMBL" id="GLQ34805.1"/>
    </source>
</evidence>
<proteinExistence type="predicted"/>
<evidence type="ECO:0000313" key="3">
    <source>
        <dbReference type="Proteomes" id="UP001156694"/>
    </source>
</evidence>
<evidence type="ECO:0000256" key="1">
    <source>
        <dbReference type="ARBA" id="ARBA00022729"/>
    </source>
</evidence>
<reference evidence="3" key="1">
    <citation type="journal article" date="2019" name="Int. J. Syst. Evol. Microbiol.">
        <title>The Global Catalogue of Microorganisms (GCM) 10K type strain sequencing project: providing services to taxonomists for standard genome sequencing and annotation.</title>
        <authorList>
            <consortium name="The Broad Institute Genomics Platform"/>
            <consortium name="The Broad Institute Genome Sequencing Center for Infectious Disease"/>
            <person name="Wu L."/>
            <person name="Ma J."/>
        </authorList>
    </citation>
    <scope>NUCLEOTIDE SEQUENCE [LARGE SCALE GENOMIC DNA]</scope>
    <source>
        <strain evidence="3">NBRC 110140</strain>
    </source>
</reference>
<dbReference type="EMBL" id="BSNN01000002">
    <property type="protein sequence ID" value="GLQ34805.1"/>
    <property type="molecule type" value="Genomic_DNA"/>
</dbReference>
<dbReference type="PANTHER" id="PTHR43037:SF1">
    <property type="entry name" value="BLL1128 PROTEIN"/>
    <property type="match status" value="1"/>
</dbReference>
<evidence type="ECO:0008006" key="4">
    <source>
        <dbReference type="Google" id="ProtNLM"/>
    </source>
</evidence>
<dbReference type="SUPFAM" id="SSF53474">
    <property type="entry name" value="alpha/beta-Hydrolases"/>
    <property type="match status" value="1"/>
</dbReference>